<name>A0A445MUH0_9BACT</name>
<evidence type="ECO:0000256" key="8">
    <source>
        <dbReference type="SAM" id="Phobius"/>
    </source>
</evidence>
<feature type="transmembrane region" description="Helical" evidence="8">
    <location>
        <begin position="74"/>
        <end position="100"/>
    </location>
</feature>
<accession>A0A445MUH0</accession>
<feature type="transmembrane region" description="Helical" evidence="8">
    <location>
        <begin position="184"/>
        <end position="205"/>
    </location>
</feature>
<dbReference type="GO" id="GO:0006596">
    <property type="term" value="P:polyamine biosynthetic process"/>
    <property type="evidence" value="ECO:0007669"/>
    <property type="project" value="UniProtKB-UniRule"/>
</dbReference>
<feature type="transmembrane region" description="Helical" evidence="8">
    <location>
        <begin position="437"/>
        <end position="455"/>
    </location>
</feature>
<sequence length="773" mass="85925">MNQKQHDLIIYVFFFFSGISGLMYEVVWLRMFSLVMGVTIYATSTVVAAFMAGLAIGSYVLGRIVDRRNDTLRVYACLEFMIAVTALLVPILIRAISPILREIYAISGDGSALVTAVRTILSFIILLLPTTMMGGTLPVLTVHLINRNKSFGRNFSLLYGLNTAGAVIGVLASGFFTLGAFGQTYTVLIAALINVFVASAAYMLYRSSQNEKARSETEGIGLETHKEAVSPYPDHVRYIVLGVLALSGFTSLAYEVIWTRQLILFMRSSIYAFSFMLAVFLTGITWGSIFMRGRVDNLKRPLMLLGVFELLIGLMSVFNLHLFSPLYSNTMSILFGLSGKFLAVILIVFPITFIFGASMPVSAVCYIKGLKQTGSSVGGLYSANTVGSIIGSLLSGFFLVPYAGSAYSVIILAGINILLGALLLLSEPNAKKAFRMLTGAVIPAVLIGVVLNSAVDPFLVTTCQRIAKKSPKYKVHYYKECLEGTVTAFTIQGYKYLWINTEGMTKLCTETKLMAHLPLMAASDPKEMLVVCFGMGTTVKSAASYPGLHVTTVELVSELYDIFGFYHPDQQNLLHQERINPIEGDGRNYLLLSPKKFDVITIDPAPPIWSPGSDNLYSLEFFTLCKQHLNPDGAICVWIPVSTVLEAKSVLKTFLNVFPYVTVYQGPNGWGHYLIGVQKSVDQNEYQQRVEQYLRIPTVAKDLREYDQVAVTSDQILKLRLWFTEEVERVSQEGRLITDDRPLLQFPLWRYLLHRPSYFRLKGGPSEWFLQMK</sequence>
<dbReference type="PANTHER" id="PTHR43317:SF1">
    <property type="entry name" value="THERMOSPERMINE SYNTHASE ACAULIS5"/>
    <property type="match status" value="1"/>
</dbReference>
<keyword evidence="4 8" id="KW-1133">Transmembrane helix</keyword>
<organism evidence="11">
    <name type="scientific">uncultured Desulfobacterium sp</name>
    <dbReference type="NCBI Taxonomy" id="201089"/>
    <lineage>
        <taxon>Bacteria</taxon>
        <taxon>Pseudomonadati</taxon>
        <taxon>Thermodesulfobacteriota</taxon>
        <taxon>Desulfobacteria</taxon>
        <taxon>Desulfobacterales</taxon>
        <taxon>Desulfobacteriaceae</taxon>
        <taxon>Desulfobacterium</taxon>
        <taxon>environmental samples</taxon>
    </lineage>
</organism>
<evidence type="ECO:0000256" key="6">
    <source>
        <dbReference type="ARBA" id="ARBA00023136"/>
    </source>
</evidence>
<evidence type="ECO:0000256" key="7">
    <source>
        <dbReference type="PROSITE-ProRule" id="PRU00354"/>
    </source>
</evidence>
<feature type="domain" description="Major facilitator superfamily (MFS) profile" evidence="9">
    <location>
        <begin position="6"/>
        <end position="431"/>
    </location>
</feature>
<feature type="transmembrane region" description="Helical" evidence="8">
    <location>
        <begin position="9"/>
        <end position="28"/>
    </location>
</feature>
<dbReference type="EMBL" id="OJIN01000080">
    <property type="protein sequence ID" value="SPD73126.1"/>
    <property type="molecule type" value="Genomic_DNA"/>
</dbReference>
<dbReference type="SUPFAM" id="SSF53335">
    <property type="entry name" value="S-adenosyl-L-methionine-dependent methyltransferases"/>
    <property type="match status" value="1"/>
</dbReference>
<feature type="transmembrane region" description="Helical" evidence="8">
    <location>
        <begin position="406"/>
        <end position="425"/>
    </location>
</feature>
<dbReference type="PROSITE" id="PS51006">
    <property type="entry name" value="PABS_2"/>
    <property type="match status" value="1"/>
</dbReference>
<feature type="transmembrane region" description="Helical" evidence="8">
    <location>
        <begin position="120"/>
        <end position="145"/>
    </location>
</feature>
<gene>
    <name evidence="11" type="ORF">PITCH_A1700002</name>
</gene>
<evidence type="ECO:0000259" key="10">
    <source>
        <dbReference type="PROSITE" id="PS51006"/>
    </source>
</evidence>
<dbReference type="PROSITE" id="PS50850">
    <property type="entry name" value="MFS"/>
    <property type="match status" value="1"/>
</dbReference>
<evidence type="ECO:0000256" key="1">
    <source>
        <dbReference type="ARBA" id="ARBA00007867"/>
    </source>
</evidence>
<keyword evidence="5 7" id="KW-0620">Polyamine biosynthesis</keyword>
<dbReference type="InterPro" id="IPR036259">
    <property type="entry name" value="MFS_trans_sf"/>
</dbReference>
<evidence type="ECO:0000256" key="2">
    <source>
        <dbReference type="ARBA" id="ARBA00022679"/>
    </source>
</evidence>
<keyword evidence="2 7" id="KW-0808">Transferase</keyword>
<keyword evidence="3 8" id="KW-0812">Transmembrane</keyword>
<feature type="domain" description="PABS" evidence="10">
    <location>
        <begin position="513"/>
        <end position="682"/>
    </location>
</feature>
<proteinExistence type="inferred from homology"/>
<evidence type="ECO:0000259" key="9">
    <source>
        <dbReference type="PROSITE" id="PS50850"/>
    </source>
</evidence>
<dbReference type="SUPFAM" id="SSF103473">
    <property type="entry name" value="MFS general substrate transporter"/>
    <property type="match status" value="1"/>
</dbReference>
<evidence type="ECO:0000313" key="11">
    <source>
        <dbReference type="EMBL" id="SPD73126.1"/>
    </source>
</evidence>
<feature type="transmembrane region" description="Helical" evidence="8">
    <location>
        <begin position="302"/>
        <end position="321"/>
    </location>
</feature>
<feature type="transmembrane region" description="Helical" evidence="8">
    <location>
        <begin position="270"/>
        <end position="290"/>
    </location>
</feature>
<feature type="transmembrane region" description="Helical" evidence="8">
    <location>
        <begin position="379"/>
        <end position="400"/>
    </location>
</feature>
<feature type="transmembrane region" description="Helical" evidence="8">
    <location>
        <begin position="238"/>
        <end position="258"/>
    </location>
</feature>
<dbReference type="Pfam" id="PF01564">
    <property type="entry name" value="Spermine_synth"/>
    <property type="match status" value="1"/>
</dbReference>
<dbReference type="PANTHER" id="PTHR43317">
    <property type="entry name" value="THERMOSPERMINE SYNTHASE ACAULIS5"/>
    <property type="match status" value="1"/>
</dbReference>
<evidence type="ECO:0000256" key="5">
    <source>
        <dbReference type="ARBA" id="ARBA00023115"/>
    </source>
</evidence>
<dbReference type="InterPro" id="IPR020846">
    <property type="entry name" value="MFS_dom"/>
</dbReference>
<feature type="transmembrane region" description="Helical" evidence="8">
    <location>
        <begin position="341"/>
        <end position="367"/>
    </location>
</feature>
<keyword evidence="6 8" id="KW-0472">Membrane</keyword>
<dbReference type="AlphaFoldDB" id="A0A445MUH0"/>
<dbReference type="Gene3D" id="1.20.1250.20">
    <property type="entry name" value="MFS general substrate transporter like domains"/>
    <property type="match status" value="1"/>
</dbReference>
<dbReference type="CDD" id="cd06174">
    <property type="entry name" value="MFS"/>
    <property type="match status" value="1"/>
</dbReference>
<reference evidence="11" key="1">
    <citation type="submission" date="2018-01" db="EMBL/GenBank/DDBJ databases">
        <authorList>
            <person name="Regsiter A."/>
            <person name="William W."/>
        </authorList>
    </citation>
    <scope>NUCLEOTIDE SEQUENCE</scope>
    <source>
        <strain evidence="11">TRIP AH-1</strain>
    </source>
</reference>
<evidence type="ECO:0000256" key="4">
    <source>
        <dbReference type="ARBA" id="ARBA00022989"/>
    </source>
</evidence>
<evidence type="ECO:0000256" key="3">
    <source>
        <dbReference type="ARBA" id="ARBA00022692"/>
    </source>
</evidence>
<dbReference type="NCBIfam" id="NF037959">
    <property type="entry name" value="MFS_SpdSyn"/>
    <property type="match status" value="2"/>
</dbReference>
<dbReference type="GO" id="GO:0016740">
    <property type="term" value="F:transferase activity"/>
    <property type="evidence" value="ECO:0007669"/>
    <property type="project" value="UniProtKB-UniRule"/>
</dbReference>
<dbReference type="Gene3D" id="3.40.50.150">
    <property type="entry name" value="Vaccinia Virus protein VP39"/>
    <property type="match status" value="1"/>
</dbReference>
<dbReference type="InterPro" id="IPR030374">
    <property type="entry name" value="PABS"/>
</dbReference>
<protein>
    <submittedName>
        <fullName evidence="11">Putative spermidine synthase with an N-terminal membrane domain</fullName>
    </submittedName>
</protein>
<dbReference type="CDD" id="cd02440">
    <property type="entry name" value="AdoMet_MTases"/>
    <property type="match status" value="1"/>
</dbReference>
<feature type="active site" description="Proton acceptor" evidence="7">
    <location>
        <position position="603"/>
    </location>
</feature>
<feature type="transmembrane region" description="Helical" evidence="8">
    <location>
        <begin position="157"/>
        <end position="178"/>
    </location>
</feature>
<comment type="similarity">
    <text evidence="1">Belongs to the spermidine/spermine synthase family.</text>
</comment>
<dbReference type="InterPro" id="IPR029063">
    <property type="entry name" value="SAM-dependent_MTases_sf"/>
</dbReference>
<dbReference type="GO" id="GO:0022857">
    <property type="term" value="F:transmembrane transporter activity"/>
    <property type="evidence" value="ECO:0007669"/>
    <property type="project" value="InterPro"/>
</dbReference>
<feature type="transmembrane region" description="Helical" evidence="8">
    <location>
        <begin position="40"/>
        <end position="62"/>
    </location>
</feature>